<name>A0A6A4KF82_APOLU</name>
<sequence length="122" mass="13186">MTNTKVVVSDAVLIAASAYGLISGAVSGKKYAIVAVVLFLASGIFNLVVQFTDSSHINDCDRHAFFISNTCGIDLLVTDICIMSSVDEKLALLNLVPPAIDIIMWYASENWDPITPLTHIEK</sequence>
<protein>
    <submittedName>
        <fullName evidence="1">Uncharacterized protein</fullName>
    </submittedName>
</protein>
<proteinExistence type="predicted"/>
<reference evidence="1" key="1">
    <citation type="journal article" date="2021" name="Mol. Ecol. Resour.">
        <title>Apolygus lucorum genome provides insights into omnivorousness and mesophyll feeding.</title>
        <authorList>
            <person name="Liu Y."/>
            <person name="Liu H."/>
            <person name="Wang H."/>
            <person name="Huang T."/>
            <person name="Liu B."/>
            <person name="Yang B."/>
            <person name="Yin L."/>
            <person name="Li B."/>
            <person name="Zhang Y."/>
            <person name="Zhang S."/>
            <person name="Jiang F."/>
            <person name="Zhang X."/>
            <person name="Ren Y."/>
            <person name="Wang B."/>
            <person name="Wang S."/>
            <person name="Lu Y."/>
            <person name="Wu K."/>
            <person name="Fan W."/>
            <person name="Wang G."/>
        </authorList>
    </citation>
    <scope>NUCLEOTIDE SEQUENCE</scope>
    <source>
        <strain evidence="1">12Hb</strain>
    </source>
</reference>
<evidence type="ECO:0000313" key="1">
    <source>
        <dbReference type="EMBL" id="KAF6215016.1"/>
    </source>
</evidence>
<evidence type="ECO:0000313" key="2">
    <source>
        <dbReference type="Proteomes" id="UP000466442"/>
    </source>
</evidence>
<gene>
    <name evidence="1" type="ORF">GE061_009764</name>
</gene>
<accession>A0A6A4KF82</accession>
<dbReference type="Proteomes" id="UP000466442">
    <property type="component" value="Unassembled WGS sequence"/>
</dbReference>
<dbReference type="AlphaFoldDB" id="A0A6A4KF82"/>
<comment type="caution">
    <text evidence="1">The sequence shown here is derived from an EMBL/GenBank/DDBJ whole genome shotgun (WGS) entry which is preliminary data.</text>
</comment>
<organism evidence="1 2">
    <name type="scientific">Apolygus lucorum</name>
    <name type="common">Small green plant bug</name>
    <name type="synonym">Lygocoris lucorum</name>
    <dbReference type="NCBI Taxonomy" id="248454"/>
    <lineage>
        <taxon>Eukaryota</taxon>
        <taxon>Metazoa</taxon>
        <taxon>Ecdysozoa</taxon>
        <taxon>Arthropoda</taxon>
        <taxon>Hexapoda</taxon>
        <taxon>Insecta</taxon>
        <taxon>Pterygota</taxon>
        <taxon>Neoptera</taxon>
        <taxon>Paraneoptera</taxon>
        <taxon>Hemiptera</taxon>
        <taxon>Heteroptera</taxon>
        <taxon>Panheteroptera</taxon>
        <taxon>Cimicomorpha</taxon>
        <taxon>Miridae</taxon>
        <taxon>Mirini</taxon>
        <taxon>Apolygus</taxon>
    </lineage>
</organism>
<dbReference type="EMBL" id="WIXP02000002">
    <property type="protein sequence ID" value="KAF6215016.1"/>
    <property type="molecule type" value="Genomic_DNA"/>
</dbReference>
<keyword evidence="2" id="KW-1185">Reference proteome</keyword>